<evidence type="ECO:0000313" key="2">
    <source>
        <dbReference type="Proteomes" id="UP000289708"/>
    </source>
</evidence>
<keyword evidence="2" id="KW-1185">Reference proteome</keyword>
<dbReference type="InterPro" id="IPR009367">
    <property type="entry name" value="Elm1-like"/>
</dbReference>
<organism evidence="1 2">
    <name type="scientific">Hansschlegelia zhihuaiae</name>
    <dbReference type="NCBI Taxonomy" id="405005"/>
    <lineage>
        <taxon>Bacteria</taxon>
        <taxon>Pseudomonadati</taxon>
        <taxon>Pseudomonadota</taxon>
        <taxon>Alphaproteobacteria</taxon>
        <taxon>Hyphomicrobiales</taxon>
        <taxon>Methylopilaceae</taxon>
        <taxon>Hansschlegelia</taxon>
    </lineage>
</organism>
<dbReference type="EMBL" id="RYFI01000004">
    <property type="protein sequence ID" value="RXF74399.1"/>
    <property type="molecule type" value="Genomic_DNA"/>
</dbReference>
<proteinExistence type="predicted"/>
<accession>A0A4Q0MMV8</accession>
<gene>
    <name evidence="1" type="ORF">EK403_06155</name>
</gene>
<dbReference type="AlphaFoldDB" id="A0A4Q0MMV8"/>
<evidence type="ECO:0000313" key="1">
    <source>
        <dbReference type="EMBL" id="RXF74399.1"/>
    </source>
</evidence>
<comment type="caution">
    <text evidence="1">The sequence shown here is derived from an EMBL/GenBank/DDBJ whole genome shotgun (WGS) entry which is preliminary data.</text>
</comment>
<dbReference type="OrthoDB" id="272235at2"/>
<sequence>MRAWVLTDGSADDEARCFGVAEAVADRIERRRVAPRAPWNWVAPFGPVPLRDRPEAPNSPIAPRGEWPDLVVAAGRAAAPYLAHVKRASFGRSVAAFIGDTLRGAALADVLAVTEGSRHRGSNVVAALTRPHRIGAVRLAAARAAQPLVPSSLKGPRVGVLLGEGGKGRAWTREDVARLAAGVRRLRDDGAIVIAAARRAAPRALDMALAETAHYLWDREGPDPYVALLAQSQALVAPGDDLLSIDEALATGSPVLAFRPGGVKRRTAAALDRLTARGVVRPFAGRLENYSYAPLDSTPEIARAISALVATRAALAPRPERRVAARKQKTNGPTSR</sequence>
<protein>
    <submittedName>
        <fullName evidence="1">Nucleoside-diphosphate sugar epimerase</fullName>
    </submittedName>
</protein>
<dbReference type="Pfam" id="PF06258">
    <property type="entry name" value="Mito_fiss_Elm1"/>
    <property type="match status" value="1"/>
</dbReference>
<dbReference type="RefSeq" id="WP_128776623.1">
    <property type="nucleotide sequence ID" value="NZ_RYFI01000004.1"/>
</dbReference>
<dbReference type="Proteomes" id="UP000289708">
    <property type="component" value="Unassembled WGS sequence"/>
</dbReference>
<reference evidence="1 2" key="1">
    <citation type="submission" date="2018-12" db="EMBL/GenBank/DDBJ databases">
        <title>bacterium Hansschlegelia zhihuaiae S113.</title>
        <authorList>
            <person name="He J."/>
        </authorList>
    </citation>
    <scope>NUCLEOTIDE SEQUENCE [LARGE SCALE GENOMIC DNA]</scope>
    <source>
        <strain evidence="1 2">S 113</strain>
    </source>
</reference>
<name>A0A4Q0MMV8_9HYPH</name>